<dbReference type="EMBL" id="BOMG01000051">
    <property type="protein sequence ID" value="GID55607.1"/>
    <property type="molecule type" value="Genomic_DNA"/>
</dbReference>
<proteinExistence type="predicted"/>
<evidence type="ECO:0000313" key="3">
    <source>
        <dbReference type="EMBL" id="GID55607.1"/>
    </source>
</evidence>
<reference evidence="3 4" key="1">
    <citation type="submission" date="2021-01" db="EMBL/GenBank/DDBJ databases">
        <title>Whole genome shotgun sequence of Actinoplanes couchii NBRC 106145.</title>
        <authorList>
            <person name="Komaki H."/>
            <person name="Tamura T."/>
        </authorList>
    </citation>
    <scope>NUCLEOTIDE SEQUENCE [LARGE SCALE GENOMIC DNA]</scope>
    <source>
        <strain evidence="3 4">NBRC 106145</strain>
    </source>
</reference>
<name>A0ABQ3XAR3_9ACTN</name>
<feature type="compositionally biased region" description="Pro residues" evidence="1">
    <location>
        <begin position="12"/>
        <end position="39"/>
    </location>
</feature>
<feature type="region of interest" description="Disordered" evidence="1">
    <location>
        <begin position="56"/>
        <end position="79"/>
    </location>
</feature>
<evidence type="ECO:0000256" key="2">
    <source>
        <dbReference type="SAM" id="Phobius"/>
    </source>
</evidence>
<gene>
    <name evidence="3" type="ORF">Aco03nite_040110</name>
</gene>
<organism evidence="3 4">
    <name type="scientific">Actinoplanes couchii</name>
    <dbReference type="NCBI Taxonomy" id="403638"/>
    <lineage>
        <taxon>Bacteria</taxon>
        <taxon>Bacillati</taxon>
        <taxon>Actinomycetota</taxon>
        <taxon>Actinomycetes</taxon>
        <taxon>Micromonosporales</taxon>
        <taxon>Micromonosporaceae</taxon>
        <taxon>Actinoplanes</taxon>
    </lineage>
</organism>
<feature type="transmembrane region" description="Helical" evidence="2">
    <location>
        <begin position="99"/>
        <end position="123"/>
    </location>
</feature>
<keyword evidence="2" id="KW-0812">Transmembrane</keyword>
<evidence type="ECO:0000313" key="4">
    <source>
        <dbReference type="Proteomes" id="UP000612282"/>
    </source>
</evidence>
<dbReference type="RefSeq" id="WP_203796884.1">
    <property type="nucleotide sequence ID" value="NZ_BAAAQE010000026.1"/>
</dbReference>
<keyword evidence="4" id="KW-1185">Reference proteome</keyword>
<comment type="caution">
    <text evidence="3">The sequence shown here is derived from an EMBL/GenBank/DDBJ whole genome shotgun (WGS) entry which is preliminary data.</text>
</comment>
<dbReference type="Proteomes" id="UP000612282">
    <property type="component" value="Unassembled WGS sequence"/>
</dbReference>
<evidence type="ECO:0008006" key="5">
    <source>
        <dbReference type="Google" id="ProtNLM"/>
    </source>
</evidence>
<sequence>MTHYGWNGPGGHPEPPPLPEPEPPMPIPPDEPIPLPEPPHVQALRMKMFGDFDATAEHPAVPPEVTSATHEWQQPPAPPPPDPIWAVEPAGDSKKRSTIFLTAAFVATLALCGGGAVSAYYLLKDVDNNGSPDPTTAVNRFLTAIYTQQDATAARDLVCSQSRDEGKLSTRVKQISAYADGYDGPVFRWDDPAVADRDEERARVDVRVVMSTADEKAAAQDLRFTVVRKNGWLVCEVSG</sequence>
<keyword evidence="2" id="KW-0472">Membrane</keyword>
<accession>A0ABQ3XAR3</accession>
<protein>
    <recommendedName>
        <fullName evidence="5">Ig-like domain-containing protein</fullName>
    </recommendedName>
</protein>
<feature type="region of interest" description="Disordered" evidence="1">
    <location>
        <begin position="1"/>
        <end position="41"/>
    </location>
</feature>
<evidence type="ECO:0000256" key="1">
    <source>
        <dbReference type="SAM" id="MobiDB-lite"/>
    </source>
</evidence>
<keyword evidence="2" id="KW-1133">Transmembrane helix</keyword>